<accession>A0A248UH23</accession>
<organism evidence="1 2">
    <name type="scientific">Ochrobactrum quorumnocens</name>
    <dbReference type="NCBI Taxonomy" id="271865"/>
    <lineage>
        <taxon>Bacteria</taxon>
        <taxon>Pseudomonadati</taxon>
        <taxon>Pseudomonadota</taxon>
        <taxon>Alphaproteobacteria</taxon>
        <taxon>Hyphomicrobiales</taxon>
        <taxon>Brucellaceae</taxon>
        <taxon>Brucella/Ochrobactrum group</taxon>
        <taxon>Ochrobactrum</taxon>
    </lineage>
</organism>
<evidence type="ECO:0000313" key="1">
    <source>
        <dbReference type="EMBL" id="ASV85922.1"/>
    </source>
</evidence>
<name>A0A248UH23_9HYPH</name>
<dbReference type="Proteomes" id="UP000215256">
    <property type="component" value="Chromosome 1"/>
</dbReference>
<dbReference type="KEGG" id="och:CES85_2198"/>
<evidence type="ECO:0000313" key="2">
    <source>
        <dbReference type="Proteomes" id="UP000215256"/>
    </source>
</evidence>
<gene>
    <name evidence="1" type="ORF">CES85_2198</name>
</gene>
<dbReference type="AlphaFoldDB" id="A0A248UH23"/>
<sequence length="45" mass="4982">MFLHNCPAILPPESTARIGAKPSPDSSTFRRVQRKLDIGIDYGPQ</sequence>
<proteinExistence type="predicted"/>
<reference evidence="1 2" key="1">
    <citation type="submission" date="2017-07" db="EMBL/GenBank/DDBJ databases">
        <title>Phylogenetic study on the rhizospheric bacterium Ochrobactrum sp. A44.</title>
        <authorList>
            <person name="Krzyzanowska D.M."/>
            <person name="Ossowicki A."/>
            <person name="Rajewska M."/>
            <person name="Maciag T."/>
            <person name="Kaczynski Z."/>
            <person name="Czerwicka M."/>
            <person name="Jafra S."/>
        </authorList>
    </citation>
    <scope>NUCLEOTIDE SEQUENCE [LARGE SCALE GENOMIC DNA]</scope>
    <source>
        <strain evidence="1 2">A44</strain>
    </source>
</reference>
<dbReference type="EMBL" id="CP022604">
    <property type="protein sequence ID" value="ASV85922.1"/>
    <property type="molecule type" value="Genomic_DNA"/>
</dbReference>
<protein>
    <submittedName>
        <fullName evidence="1">Uncharacterized protein</fullName>
    </submittedName>
</protein>